<evidence type="ECO:0000256" key="1">
    <source>
        <dbReference type="ARBA" id="ARBA00022694"/>
    </source>
</evidence>
<dbReference type="SUPFAM" id="SSF54211">
    <property type="entry name" value="Ribosomal protein S5 domain 2-like"/>
    <property type="match status" value="1"/>
</dbReference>
<dbReference type="GO" id="GO:0030677">
    <property type="term" value="C:ribonuclease P complex"/>
    <property type="evidence" value="ECO:0007669"/>
    <property type="project" value="TreeGrafter"/>
</dbReference>
<accession>A0A3B1D034</accession>
<name>A0A3B1D034_9ZZZZ</name>
<dbReference type="InterPro" id="IPR020568">
    <property type="entry name" value="Ribosomal_Su5_D2-typ_SF"/>
</dbReference>
<dbReference type="GO" id="GO:0000049">
    <property type="term" value="F:tRNA binding"/>
    <property type="evidence" value="ECO:0007669"/>
    <property type="project" value="InterPro"/>
</dbReference>
<reference evidence="6" key="1">
    <citation type="submission" date="2018-06" db="EMBL/GenBank/DDBJ databases">
        <authorList>
            <person name="Zhirakovskaya E."/>
        </authorList>
    </citation>
    <scope>NUCLEOTIDE SEQUENCE</scope>
</reference>
<keyword evidence="2" id="KW-0540">Nuclease</keyword>
<dbReference type="InterPro" id="IPR014721">
    <property type="entry name" value="Ribsml_uS5_D2-typ_fold_subgr"/>
</dbReference>
<keyword evidence="4" id="KW-0378">Hydrolase</keyword>
<dbReference type="GO" id="GO:0042781">
    <property type="term" value="F:3'-tRNA processing endoribonuclease activity"/>
    <property type="evidence" value="ECO:0007669"/>
    <property type="project" value="TreeGrafter"/>
</dbReference>
<dbReference type="PANTHER" id="PTHR33992:SF1">
    <property type="entry name" value="RIBONUCLEASE P PROTEIN COMPONENT"/>
    <property type="match status" value="1"/>
</dbReference>
<protein>
    <submittedName>
        <fullName evidence="6">Uncharacterized protein</fullName>
    </submittedName>
</protein>
<dbReference type="EMBL" id="UOGF01000085">
    <property type="protein sequence ID" value="VAX32181.1"/>
    <property type="molecule type" value="Genomic_DNA"/>
</dbReference>
<evidence type="ECO:0000256" key="2">
    <source>
        <dbReference type="ARBA" id="ARBA00022722"/>
    </source>
</evidence>
<evidence type="ECO:0000313" key="6">
    <source>
        <dbReference type="EMBL" id="VAX32181.1"/>
    </source>
</evidence>
<evidence type="ECO:0000256" key="3">
    <source>
        <dbReference type="ARBA" id="ARBA00022759"/>
    </source>
</evidence>
<gene>
    <name evidence="6" type="ORF">MNBD_NITROSPIRAE01-337</name>
</gene>
<dbReference type="GO" id="GO:0004526">
    <property type="term" value="F:ribonuclease P activity"/>
    <property type="evidence" value="ECO:0007669"/>
    <property type="project" value="InterPro"/>
</dbReference>
<keyword evidence="5" id="KW-0694">RNA-binding</keyword>
<proteinExistence type="predicted"/>
<dbReference type="Pfam" id="PF00825">
    <property type="entry name" value="Ribonuclease_P"/>
    <property type="match status" value="1"/>
</dbReference>
<organism evidence="6">
    <name type="scientific">hydrothermal vent metagenome</name>
    <dbReference type="NCBI Taxonomy" id="652676"/>
    <lineage>
        <taxon>unclassified sequences</taxon>
        <taxon>metagenomes</taxon>
        <taxon>ecological metagenomes</taxon>
    </lineage>
</organism>
<evidence type="ECO:0000256" key="5">
    <source>
        <dbReference type="ARBA" id="ARBA00022884"/>
    </source>
</evidence>
<evidence type="ECO:0000256" key="4">
    <source>
        <dbReference type="ARBA" id="ARBA00022801"/>
    </source>
</evidence>
<dbReference type="Gene3D" id="3.30.230.10">
    <property type="match status" value="1"/>
</dbReference>
<dbReference type="NCBIfam" id="TIGR00188">
    <property type="entry name" value="rnpA"/>
    <property type="match status" value="1"/>
</dbReference>
<keyword evidence="3" id="KW-0255">Endonuclease</keyword>
<dbReference type="InterPro" id="IPR000100">
    <property type="entry name" value="RNase_P"/>
</dbReference>
<keyword evidence="1" id="KW-0819">tRNA processing</keyword>
<sequence length="84" mass="9448">MVTYLKNDCGMANIAIHVRKKFGNAVARNRVKRIFRASFYNLREVIQGQNLILTPRRAAKGLGSIEISLLLEKCLADAGMSRKK</sequence>
<dbReference type="AlphaFoldDB" id="A0A3B1D034"/>
<dbReference type="PANTHER" id="PTHR33992">
    <property type="entry name" value="RIBONUCLEASE P PROTEIN COMPONENT"/>
    <property type="match status" value="1"/>
</dbReference>